<evidence type="ECO:0000256" key="2">
    <source>
        <dbReference type="SAM" id="SignalP"/>
    </source>
</evidence>
<dbReference type="PANTHER" id="PTHR42776">
    <property type="entry name" value="SERINE PEPTIDASE S9 FAMILY MEMBER"/>
    <property type="match status" value="1"/>
</dbReference>
<organism evidence="4 5">
    <name type="scientific">Pseudaquabacterium terrae</name>
    <dbReference type="NCBI Taxonomy" id="2732868"/>
    <lineage>
        <taxon>Bacteria</taxon>
        <taxon>Pseudomonadati</taxon>
        <taxon>Pseudomonadota</taxon>
        <taxon>Betaproteobacteria</taxon>
        <taxon>Burkholderiales</taxon>
        <taxon>Sphaerotilaceae</taxon>
        <taxon>Pseudaquabacterium</taxon>
    </lineage>
</organism>
<evidence type="ECO:0000313" key="5">
    <source>
        <dbReference type="Proteomes" id="UP000737171"/>
    </source>
</evidence>
<dbReference type="EMBL" id="JABRWJ010000001">
    <property type="protein sequence ID" value="NRF66224.1"/>
    <property type="molecule type" value="Genomic_DNA"/>
</dbReference>
<feature type="domain" description="Peptidase S9 prolyl oligopeptidase catalytic" evidence="3">
    <location>
        <begin position="438"/>
        <end position="647"/>
    </location>
</feature>
<dbReference type="Gene3D" id="3.40.50.1820">
    <property type="entry name" value="alpha/beta hydrolase"/>
    <property type="match status" value="1"/>
</dbReference>
<name>A0ABX2ECM9_9BURK</name>
<proteinExistence type="predicted"/>
<keyword evidence="5" id="KW-1185">Reference proteome</keyword>
<evidence type="ECO:0000256" key="1">
    <source>
        <dbReference type="ARBA" id="ARBA00022801"/>
    </source>
</evidence>
<dbReference type="Pfam" id="PF00326">
    <property type="entry name" value="Peptidase_S9"/>
    <property type="match status" value="1"/>
</dbReference>
<keyword evidence="1" id="KW-0378">Hydrolase</keyword>
<dbReference type="SUPFAM" id="SSF53474">
    <property type="entry name" value="alpha/beta-Hydrolases"/>
    <property type="match status" value="1"/>
</dbReference>
<feature type="signal peptide" evidence="2">
    <location>
        <begin position="1"/>
        <end position="19"/>
    </location>
</feature>
<dbReference type="Proteomes" id="UP000737171">
    <property type="component" value="Unassembled WGS sequence"/>
</dbReference>
<reference evidence="4 5" key="1">
    <citation type="submission" date="2020-05" db="EMBL/GenBank/DDBJ databases">
        <title>Aquincola sp. isolate from soil.</title>
        <authorList>
            <person name="Han J."/>
            <person name="Kim D.-U."/>
        </authorList>
    </citation>
    <scope>NUCLEOTIDE SEQUENCE [LARGE SCALE GENOMIC DNA]</scope>
    <source>
        <strain evidence="4 5">S2</strain>
    </source>
</reference>
<evidence type="ECO:0000313" key="4">
    <source>
        <dbReference type="EMBL" id="NRF66224.1"/>
    </source>
</evidence>
<protein>
    <submittedName>
        <fullName evidence="4">S9 family peptidase</fullName>
    </submittedName>
</protein>
<gene>
    <name evidence="4" type="ORF">HLB44_04440</name>
</gene>
<dbReference type="PANTHER" id="PTHR42776:SF27">
    <property type="entry name" value="DIPEPTIDYL PEPTIDASE FAMILY MEMBER 6"/>
    <property type="match status" value="1"/>
</dbReference>
<dbReference type="RefSeq" id="WP_173120961.1">
    <property type="nucleotide sequence ID" value="NZ_JABRWJ010000001.1"/>
</dbReference>
<sequence>MPATLRALLLALCCAAAHAADTTAPAPLPLQAFANLPLVQDVVLSPDGKRFAALMNRGDDTLLATREVAGGVPLRSLLKTDNRQFRFGWIRWVNNERLVVSVRYPSRHGWVEISETRLVSIKHDGTGIVNLVRRAAFDRSQHAQFQDQVIDWLPDDGRHVLLQLVDDSGLDPLVFRVDVETGRRTPVHGARSDVRRWITDGSHRVRVGIKQRDAKVEILVSDPEGQRWRTAWSFDVFDRDAVWPIGFRADPNRLIVQADHEGRRAVFEVDLSQADLPRKLLVSHPRFDLGGELMTAPKTGQAIGVRVNLLGDAAAGFWDADTKGLLQAIDRALPERRNRLLQFSADGSRYLLYSTGNGVPGEYYVGLREGGTLALLAGTYPQLVDKPLARKRALTISARDGTALPSYLTLPPGRDPPRMLPAVILPHGGPISNDTIDFDPWVQFLADRGYAVLQVNFRGSWGFGHEHMRAGLKRWGLDMQDDLSDAVQWLTKSGAADPSRVCIVGGSYGGYAALMGAAKTPELYRCVVSFAGVSDLMALGAHQRGFVNGAAVFERQVGSTWDDSERLKATSPRRLAAQFKAPVLLVHGTLDRSVPFEHSDMMADALKDAGKPHRFVKQEEGDHHLSNQAHRTQFFRELEAFLAEHIGR</sequence>
<dbReference type="InterPro" id="IPR001375">
    <property type="entry name" value="Peptidase_S9_cat"/>
</dbReference>
<comment type="caution">
    <text evidence="4">The sequence shown here is derived from an EMBL/GenBank/DDBJ whole genome shotgun (WGS) entry which is preliminary data.</text>
</comment>
<feature type="chain" id="PRO_5045225065" evidence="2">
    <location>
        <begin position="20"/>
        <end position="648"/>
    </location>
</feature>
<evidence type="ECO:0000259" key="3">
    <source>
        <dbReference type="Pfam" id="PF00326"/>
    </source>
</evidence>
<keyword evidence="2" id="KW-0732">Signal</keyword>
<accession>A0ABX2ECM9</accession>
<dbReference type="SUPFAM" id="SSF82171">
    <property type="entry name" value="DPP6 N-terminal domain-like"/>
    <property type="match status" value="1"/>
</dbReference>
<dbReference type="InterPro" id="IPR029058">
    <property type="entry name" value="AB_hydrolase_fold"/>
</dbReference>